<evidence type="ECO:0000313" key="4">
    <source>
        <dbReference type="EMBL" id="MFC7421081.1"/>
    </source>
</evidence>
<protein>
    <submittedName>
        <fullName evidence="4">T6SS immunity protein Tli4 family protein</fullName>
    </submittedName>
</protein>
<dbReference type="Pfam" id="PF18443">
    <property type="entry name" value="Tli4_N"/>
    <property type="match status" value="1"/>
</dbReference>
<gene>
    <name evidence="4" type="ORF">ACFQNF_14545</name>
</gene>
<evidence type="ECO:0000256" key="1">
    <source>
        <dbReference type="SAM" id="SignalP"/>
    </source>
</evidence>
<sequence length="365" mass="41061">MININCSTNNYLGLLIVGIVASTPSFADKDSTMNQTRPKIDALFKQTKSVCFGRFILQVPVSALVTWGETHVRYDIESYPNGGVKIPVKIREKTEEIKAIKHIREPSTFIGVFDGPNKESKIVVGYPDFTDNLGVQIHSFIRLGETGFIQKADITLKSARDENGDDKYDKQSYKQFVVEFQEIAGLLRLRSDAEIPTVPGICIEAGFMPEAVGKYHEMTSIGFSFPEYPDVRFSVSTIRKNKVNPESSLENIMKNAREEAGLFGLTSLFNRIKVLRKGERKIGDWDGAEQLSWMPPDEKGMPWTHEFKFKSIGVAKDMFRPYINMELSTGVSKNSKGVNEPSLKDDEAIALWDKLTTSIQTRPTK</sequence>
<dbReference type="Pfam" id="PF18426">
    <property type="entry name" value="Tli4_C"/>
    <property type="match status" value="1"/>
</dbReference>
<evidence type="ECO:0000313" key="5">
    <source>
        <dbReference type="Proteomes" id="UP001596473"/>
    </source>
</evidence>
<dbReference type="InterPro" id="IPR041290">
    <property type="entry name" value="Tli4_C"/>
</dbReference>
<feature type="domain" description="Tle cognate immunity protein 4 N-terminal" evidence="3">
    <location>
        <begin position="48"/>
        <end position="190"/>
    </location>
</feature>
<evidence type="ECO:0000259" key="3">
    <source>
        <dbReference type="Pfam" id="PF18443"/>
    </source>
</evidence>
<dbReference type="EMBL" id="JBHTBQ010000033">
    <property type="protein sequence ID" value="MFC7421081.1"/>
    <property type="molecule type" value="Genomic_DNA"/>
</dbReference>
<feature type="domain" description="Tle cognate immunity protein 4 C-terminal" evidence="2">
    <location>
        <begin position="194"/>
        <end position="364"/>
    </location>
</feature>
<dbReference type="InterPro" id="IPR040761">
    <property type="entry name" value="Tli4_N"/>
</dbReference>
<name>A0ABW2QZJ3_9NEIS</name>
<keyword evidence="5" id="KW-1185">Reference proteome</keyword>
<comment type="caution">
    <text evidence="4">The sequence shown here is derived from an EMBL/GenBank/DDBJ whole genome shotgun (WGS) entry which is preliminary data.</text>
</comment>
<reference evidence="5" key="1">
    <citation type="journal article" date="2019" name="Int. J. Syst. Evol. Microbiol.">
        <title>The Global Catalogue of Microorganisms (GCM) 10K type strain sequencing project: providing services to taxonomists for standard genome sequencing and annotation.</title>
        <authorList>
            <consortium name="The Broad Institute Genomics Platform"/>
            <consortium name="The Broad Institute Genome Sequencing Center for Infectious Disease"/>
            <person name="Wu L."/>
            <person name="Ma J."/>
        </authorList>
    </citation>
    <scope>NUCLEOTIDE SEQUENCE [LARGE SCALE GENOMIC DNA]</scope>
    <source>
        <strain evidence="5">CCUG 62945</strain>
    </source>
</reference>
<proteinExistence type="predicted"/>
<dbReference type="RefSeq" id="WP_380188657.1">
    <property type="nucleotide sequence ID" value="NZ_JBHTBQ010000033.1"/>
</dbReference>
<dbReference type="Proteomes" id="UP001596473">
    <property type="component" value="Unassembled WGS sequence"/>
</dbReference>
<evidence type="ECO:0000259" key="2">
    <source>
        <dbReference type="Pfam" id="PF18426"/>
    </source>
</evidence>
<accession>A0ABW2QZJ3</accession>
<feature type="chain" id="PRO_5045142922" evidence="1">
    <location>
        <begin position="28"/>
        <end position="365"/>
    </location>
</feature>
<organism evidence="4 5">
    <name type="scientific">Iodobacter arcticus</name>
    <dbReference type="NCBI Taxonomy" id="590593"/>
    <lineage>
        <taxon>Bacteria</taxon>
        <taxon>Pseudomonadati</taxon>
        <taxon>Pseudomonadota</taxon>
        <taxon>Betaproteobacteria</taxon>
        <taxon>Neisseriales</taxon>
        <taxon>Chitinibacteraceae</taxon>
        <taxon>Iodobacter</taxon>
    </lineage>
</organism>
<feature type="signal peptide" evidence="1">
    <location>
        <begin position="1"/>
        <end position="27"/>
    </location>
</feature>
<keyword evidence="1" id="KW-0732">Signal</keyword>